<evidence type="ECO:0000313" key="1">
    <source>
        <dbReference type="EMBL" id="MCY6524881.1"/>
    </source>
</evidence>
<name>A0A9Q4HAS7_ACTPL</name>
<comment type="caution">
    <text evidence="1">The sequence shown here is derived from an EMBL/GenBank/DDBJ whole genome shotgun (WGS) entry which is preliminary data.</text>
</comment>
<accession>A0A9Q4HAS7</accession>
<protein>
    <submittedName>
        <fullName evidence="1">Uncharacterized protein</fullName>
    </submittedName>
</protein>
<feature type="non-terminal residue" evidence="1">
    <location>
        <position position="1"/>
    </location>
</feature>
<organism evidence="1 2">
    <name type="scientific">Actinobacillus pleuropneumoniae</name>
    <name type="common">Haemophilus pleuropneumoniae</name>
    <dbReference type="NCBI Taxonomy" id="715"/>
    <lineage>
        <taxon>Bacteria</taxon>
        <taxon>Pseudomonadati</taxon>
        <taxon>Pseudomonadota</taxon>
        <taxon>Gammaproteobacteria</taxon>
        <taxon>Pasteurellales</taxon>
        <taxon>Pasteurellaceae</taxon>
        <taxon>Actinobacillus</taxon>
    </lineage>
</organism>
<reference evidence="1" key="2">
    <citation type="submission" date="2022-12" db="EMBL/GenBank/DDBJ databases">
        <authorList>
            <person name="Kardos G."/>
            <person name="Sarkozi R."/>
            <person name="Laczko L."/>
            <person name="Marton S."/>
            <person name="Makrai L."/>
            <person name="Banyai K."/>
            <person name="Fodor L."/>
        </authorList>
    </citation>
    <scope>NUCLEOTIDE SEQUENCE</scope>
    <source>
        <strain evidence="1">84/14</strain>
    </source>
</reference>
<evidence type="ECO:0000313" key="2">
    <source>
        <dbReference type="Proteomes" id="UP001077788"/>
    </source>
</evidence>
<gene>
    <name evidence="1" type="ORF">OYG11_11780</name>
</gene>
<dbReference type="EMBL" id="JAPQFC010000516">
    <property type="protein sequence ID" value="MCY6524881.1"/>
    <property type="molecule type" value="Genomic_DNA"/>
</dbReference>
<dbReference type="AlphaFoldDB" id="A0A9Q4HAS7"/>
<sequence>HNVNEGGRIKQTAANPFATKINTDKPVFIHQLLKNIVELTLPKRYHLKLFKFILNLMEIMFLVQEA</sequence>
<dbReference type="RefSeq" id="WP_267992042.1">
    <property type="nucleotide sequence ID" value="NZ_JAPQFC010000516.1"/>
</dbReference>
<reference evidence="1" key="1">
    <citation type="journal article" date="2021" name="Vet Sci">
        <title>O-Serogroups and Pathovirotypes of Escherichia coli Isolated from Post-Weaning Piglets Showing Diarrhoea and/or Oedema in South Korea.</title>
        <authorList>
            <person name="Byun J.W."/>
            <person name="Moon B.Y."/>
            <person name="Do K.H."/>
            <person name="Lee K."/>
            <person name="Lee H.Y."/>
            <person name="Kim W.I."/>
            <person name="So B."/>
            <person name="Lee W.K."/>
        </authorList>
    </citation>
    <scope>NUCLEOTIDE SEQUENCE</scope>
    <source>
        <strain evidence="1">84/14</strain>
    </source>
</reference>
<proteinExistence type="predicted"/>
<dbReference type="Proteomes" id="UP001077788">
    <property type="component" value="Unassembled WGS sequence"/>
</dbReference>